<feature type="domain" description="KOW" evidence="7">
    <location>
        <begin position="10"/>
        <end position="37"/>
    </location>
</feature>
<dbReference type="GO" id="GO:1990904">
    <property type="term" value="C:ribonucleoprotein complex"/>
    <property type="evidence" value="ECO:0007669"/>
    <property type="project" value="UniProtKB-KW"/>
</dbReference>
<evidence type="ECO:0000256" key="5">
    <source>
        <dbReference type="HAMAP-Rule" id="MF_01326"/>
    </source>
</evidence>
<evidence type="ECO:0000256" key="2">
    <source>
        <dbReference type="ARBA" id="ARBA00022980"/>
    </source>
</evidence>
<evidence type="ECO:0000256" key="6">
    <source>
        <dbReference type="RuleBase" id="RU003477"/>
    </source>
</evidence>
<evidence type="ECO:0000256" key="3">
    <source>
        <dbReference type="ARBA" id="ARBA00023274"/>
    </source>
</evidence>
<comment type="function">
    <text evidence="5">One of two assembly initiator proteins, it binds directly to the 5'-end of the 23S rRNA, where it nucleates assembly of the 50S subunit.</text>
</comment>
<comment type="function">
    <text evidence="5">One of the proteins that surrounds the polypeptide exit tunnel on the outside of the subunit.</text>
</comment>
<dbReference type="PROSITE" id="PS01108">
    <property type="entry name" value="RIBOSOMAL_L24"/>
    <property type="match status" value="1"/>
</dbReference>
<dbReference type="InterPro" id="IPR005825">
    <property type="entry name" value="Ribosomal_uL24_CS"/>
</dbReference>
<dbReference type="PANTHER" id="PTHR12903">
    <property type="entry name" value="MITOCHONDRIAL RIBOSOMAL PROTEIN L24"/>
    <property type="match status" value="1"/>
</dbReference>
<dbReference type="InterPro" id="IPR005824">
    <property type="entry name" value="KOW"/>
</dbReference>
<keyword evidence="5" id="KW-0694">RNA-binding</keyword>
<evidence type="ECO:0000313" key="8">
    <source>
        <dbReference type="EMBL" id="BAL55085.1"/>
    </source>
</evidence>
<evidence type="ECO:0000259" key="7">
    <source>
        <dbReference type="SMART" id="SM00739"/>
    </source>
</evidence>
<dbReference type="HAMAP" id="MF_01326_B">
    <property type="entry name" value="Ribosomal_uL24_B"/>
    <property type="match status" value="1"/>
</dbReference>
<dbReference type="Gene3D" id="2.30.30.30">
    <property type="match status" value="1"/>
</dbReference>
<sequence length="93" mass="10261">MLADAPMKLKIKKGDTVIVIAGNDKGKTGRVIAVYPKKMRVLVEGVNVRKKHMRPSPAYPQGGIISKEMPIHYSNVMLVGPDGKPTRKRPVEK</sequence>
<dbReference type="InterPro" id="IPR008991">
    <property type="entry name" value="Translation_prot_SH3-like_sf"/>
</dbReference>
<accession>H5SFZ9</accession>
<keyword evidence="5" id="KW-0699">rRNA-binding</keyword>
<dbReference type="SMART" id="SM00739">
    <property type="entry name" value="KOW"/>
    <property type="match status" value="1"/>
</dbReference>
<dbReference type="EMBL" id="AP011709">
    <property type="protein sequence ID" value="BAL55085.1"/>
    <property type="molecule type" value="Genomic_DNA"/>
</dbReference>
<reference evidence="8" key="2">
    <citation type="journal article" date="2012" name="PLoS ONE">
        <title>A Deeply Branching Thermophilic Bacterium with an Ancient Acetyl-CoA Pathway Dominates a Subsurface Ecosystem.</title>
        <authorList>
            <person name="Takami H."/>
            <person name="Noguchi H."/>
            <person name="Takaki Y."/>
            <person name="Uchiyama I."/>
            <person name="Toyoda A."/>
            <person name="Nishi S."/>
            <person name="Chee G.-J."/>
            <person name="Arai W."/>
            <person name="Nunoura T."/>
            <person name="Itoh T."/>
            <person name="Hattori M."/>
            <person name="Takai K."/>
        </authorList>
    </citation>
    <scope>NUCLEOTIDE SEQUENCE</scope>
</reference>
<gene>
    <name evidence="5" type="primary">rplX</name>
    <name evidence="8" type="ORF">HGMM_F23B02C24</name>
</gene>
<reference evidence="8" key="1">
    <citation type="journal article" date="2005" name="Environ. Microbiol.">
        <title>Genetic and functional properties of uncultivated thermophilic crenarchaeotes from a subsurface gold mine as revealed by analysis of genome fragments.</title>
        <authorList>
            <person name="Nunoura T."/>
            <person name="Hirayama H."/>
            <person name="Takami H."/>
            <person name="Oida H."/>
            <person name="Nishi S."/>
            <person name="Shimamura S."/>
            <person name="Suzuki Y."/>
            <person name="Inagaki F."/>
            <person name="Takai K."/>
            <person name="Nealson K.H."/>
            <person name="Horikoshi K."/>
        </authorList>
    </citation>
    <scope>NUCLEOTIDE SEQUENCE</scope>
</reference>
<dbReference type="InterPro" id="IPR057264">
    <property type="entry name" value="Ribosomal_uL24_C"/>
</dbReference>
<keyword evidence="2 5" id="KW-0689">Ribosomal protein</keyword>
<name>H5SFZ9_9BACT</name>
<dbReference type="GO" id="GO:0019843">
    <property type="term" value="F:rRNA binding"/>
    <property type="evidence" value="ECO:0007669"/>
    <property type="project" value="UniProtKB-UniRule"/>
</dbReference>
<dbReference type="InterPro" id="IPR003256">
    <property type="entry name" value="Ribosomal_uL24"/>
</dbReference>
<comment type="similarity">
    <text evidence="1 5 6">Belongs to the universal ribosomal protein uL24 family.</text>
</comment>
<dbReference type="CDD" id="cd06089">
    <property type="entry name" value="KOW_RPL26"/>
    <property type="match status" value="1"/>
</dbReference>
<dbReference type="InterPro" id="IPR014722">
    <property type="entry name" value="Rib_uL2_dom2"/>
</dbReference>
<evidence type="ECO:0000256" key="1">
    <source>
        <dbReference type="ARBA" id="ARBA00010618"/>
    </source>
</evidence>
<dbReference type="GO" id="GO:0005840">
    <property type="term" value="C:ribosome"/>
    <property type="evidence" value="ECO:0007669"/>
    <property type="project" value="UniProtKB-KW"/>
</dbReference>
<dbReference type="GO" id="GO:0003735">
    <property type="term" value="F:structural constituent of ribosome"/>
    <property type="evidence" value="ECO:0007669"/>
    <property type="project" value="InterPro"/>
</dbReference>
<dbReference type="GO" id="GO:0006412">
    <property type="term" value="P:translation"/>
    <property type="evidence" value="ECO:0007669"/>
    <property type="project" value="UniProtKB-UniRule"/>
</dbReference>
<dbReference type="SUPFAM" id="SSF50104">
    <property type="entry name" value="Translation proteins SH3-like domain"/>
    <property type="match status" value="1"/>
</dbReference>
<organism evidence="8">
    <name type="scientific">uncultured Bacteroidota bacterium</name>
    <dbReference type="NCBI Taxonomy" id="152509"/>
    <lineage>
        <taxon>Bacteria</taxon>
        <taxon>Pseudomonadati</taxon>
        <taxon>Bacteroidota</taxon>
        <taxon>environmental samples</taxon>
    </lineage>
</organism>
<keyword evidence="3 5" id="KW-0687">Ribonucleoprotein</keyword>
<comment type="subunit">
    <text evidence="5">Part of the 50S ribosomal subunit.</text>
</comment>
<dbReference type="Pfam" id="PF17136">
    <property type="entry name" value="ribosomal_L24"/>
    <property type="match status" value="1"/>
</dbReference>
<dbReference type="AlphaFoldDB" id="H5SFZ9"/>
<protein>
    <recommendedName>
        <fullName evidence="4 5">Large ribosomal subunit protein uL24</fullName>
    </recommendedName>
</protein>
<dbReference type="NCBIfam" id="TIGR01079">
    <property type="entry name" value="rplX_bact"/>
    <property type="match status" value="1"/>
</dbReference>
<dbReference type="Pfam" id="PF00467">
    <property type="entry name" value="KOW"/>
    <property type="match status" value="1"/>
</dbReference>
<dbReference type="InterPro" id="IPR041988">
    <property type="entry name" value="Ribosomal_uL24_KOW"/>
</dbReference>
<evidence type="ECO:0000256" key="4">
    <source>
        <dbReference type="ARBA" id="ARBA00035206"/>
    </source>
</evidence>
<proteinExistence type="inferred from homology"/>